<dbReference type="EMBL" id="MFLY01000050">
    <property type="protein sequence ID" value="OGG72473.1"/>
    <property type="molecule type" value="Genomic_DNA"/>
</dbReference>
<evidence type="ECO:0000313" key="1">
    <source>
        <dbReference type="EMBL" id="OGG72473.1"/>
    </source>
</evidence>
<sequence>MENIEHTHTQKITPDEHERHSMFLHMQNALLRRAGCTPEDNTQSKQWIERHAGRLRELVAEDPDILGRWAVNQEKTLDEIEERLNR</sequence>
<protein>
    <submittedName>
        <fullName evidence="1">Uncharacterized protein</fullName>
    </submittedName>
</protein>
<comment type="caution">
    <text evidence="1">The sequence shown here is derived from an EMBL/GenBank/DDBJ whole genome shotgun (WGS) entry which is preliminary data.</text>
</comment>
<dbReference type="Proteomes" id="UP000177306">
    <property type="component" value="Unassembled WGS sequence"/>
</dbReference>
<proteinExistence type="predicted"/>
<evidence type="ECO:0000313" key="2">
    <source>
        <dbReference type="Proteomes" id="UP000177306"/>
    </source>
</evidence>
<dbReference type="AlphaFoldDB" id="A0A1F6EFQ1"/>
<name>A0A1F6EFQ1_9BACT</name>
<gene>
    <name evidence="1" type="ORF">A3A38_02200</name>
</gene>
<reference evidence="1 2" key="1">
    <citation type="journal article" date="2016" name="Nat. Commun.">
        <title>Thousands of microbial genomes shed light on interconnected biogeochemical processes in an aquifer system.</title>
        <authorList>
            <person name="Anantharaman K."/>
            <person name="Brown C.T."/>
            <person name="Hug L.A."/>
            <person name="Sharon I."/>
            <person name="Castelle C.J."/>
            <person name="Probst A.J."/>
            <person name="Thomas B.C."/>
            <person name="Singh A."/>
            <person name="Wilkins M.J."/>
            <person name="Karaoz U."/>
            <person name="Brodie E.L."/>
            <person name="Williams K.H."/>
            <person name="Hubbard S.S."/>
            <person name="Banfield J.F."/>
        </authorList>
    </citation>
    <scope>NUCLEOTIDE SEQUENCE [LARGE SCALE GENOMIC DNA]</scope>
</reference>
<organism evidence="1 2">
    <name type="scientific">Candidatus Kaiserbacteria bacterium RIFCSPLOWO2_01_FULL_53_17</name>
    <dbReference type="NCBI Taxonomy" id="1798511"/>
    <lineage>
        <taxon>Bacteria</taxon>
        <taxon>Candidatus Kaiseribacteriota</taxon>
    </lineage>
</organism>
<accession>A0A1F6EFQ1</accession>